<organism evidence="3 4">
    <name type="scientific">Pseudoxanthomonas sacheonensis</name>
    <dbReference type="NCBI Taxonomy" id="443615"/>
    <lineage>
        <taxon>Bacteria</taxon>
        <taxon>Pseudomonadati</taxon>
        <taxon>Pseudomonadota</taxon>
        <taxon>Gammaproteobacteria</taxon>
        <taxon>Lysobacterales</taxon>
        <taxon>Lysobacteraceae</taxon>
        <taxon>Pseudoxanthomonas</taxon>
    </lineage>
</organism>
<dbReference type="PANTHER" id="PTHR38690">
    <property type="entry name" value="PROTEASE-RELATED"/>
    <property type="match status" value="1"/>
</dbReference>
<evidence type="ECO:0000256" key="1">
    <source>
        <dbReference type="SAM" id="Phobius"/>
    </source>
</evidence>
<name>A0ABU1RN15_9GAMM</name>
<reference evidence="3 4" key="1">
    <citation type="submission" date="2023-07" db="EMBL/GenBank/DDBJ databases">
        <title>Sorghum-associated microbial communities from plants grown in Nebraska, USA.</title>
        <authorList>
            <person name="Schachtman D."/>
        </authorList>
    </citation>
    <scope>NUCLEOTIDE SEQUENCE [LARGE SCALE GENOMIC DNA]</scope>
    <source>
        <strain evidence="3 4">BE107</strain>
    </source>
</reference>
<evidence type="ECO:0000259" key="2">
    <source>
        <dbReference type="Pfam" id="PF13116"/>
    </source>
</evidence>
<feature type="transmembrane region" description="Helical" evidence="1">
    <location>
        <begin position="16"/>
        <end position="38"/>
    </location>
</feature>
<dbReference type="Pfam" id="PF13116">
    <property type="entry name" value="YhdP"/>
    <property type="match status" value="1"/>
</dbReference>
<dbReference type="EMBL" id="JAVDTT010000001">
    <property type="protein sequence ID" value="MDR6840171.1"/>
    <property type="molecule type" value="Genomic_DNA"/>
</dbReference>
<gene>
    <name evidence="3" type="ORF">J2W94_000435</name>
</gene>
<accession>A0ABU1RN15</accession>
<keyword evidence="1" id="KW-0472">Membrane</keyword>
<dbReference type="RefSeq" id="WP_310089995.1">
    <property type="nucleotide sequence ID" value="NZ_JAVDTT010000001.1"/>
</dbReference>
<evidence type="ECO:0000313" key="3">
    <source>
        <dbReference type="EMBL" id="MDR6840171.1"/>
    </source>
</evidence>
<evidence type="ECO:0000313" key="4">
    <source>
        <dbReference type="Proteomes" id="UP001254759"/>
    </source>
</evidence>
<dbReference type="Proteomes" id="UP001254759">
    <property type="component" value="Unassembled WGS sequence"/>
</dbReference>
<feature type="domain" description="YhdP central" evidence="2">
    <location>
        <begin position="10"/>
        <end position="1261"/>
    </location>
</feature>
<dbReference type="PANTHER" id="PTHR38690:SF1">
    <property type="entry name" value="PROTEASE"/>
    <property type="match status" value="1"/>
</dbReference>
<keyword evidence="1" id="KW-1133">Transmembrane helix</keyword>
<sequence>MPTPLRRRLRLARRGVLYVAAGVLVCMALVLGVASQVLPLAERHPEKIAAWLSARAGRPVAFDHVATEWTRRGPLLRLDGLRLGEGDTAVRIGEAEVLVSMYAGLLPGRSFTELRLRGLSLTLQRAADGKWSVLGLPGQRTAGDPLKNLEGLGELQVIDGKLSVLAPTLGWNLQLPKIDLRLRVDGDRVRAGTRAWVRMDGAPVQVAFDFDRRSGDGRAYLDAHAVDIAGWGSLLSYAGVTAESGTGRVQGWVELRKRRVVLATSEMKLQRVALRGTALAGNGSVPRTRFDRVEGRVRWRLSRNGWRFDAPQLLVGDQQAPQRLDGLVLAGGREYALLANQIDAAPLFSLMGLSDRVDPGLRRWLSQAKPGARLARVSVSGSRAAGMRAQGRLEGISFLAIGRSPGINGLAGEFVGDEQGFALKLDPTTPLRFDWPTGFGVVHEATLNGSLTGWREGAGWRVGTSSLRIRGKDFGAQMRGGLWFQGDGTRPWIDIAADIDETPVFAAKGFWIHDKMSKAAVDWLNRALVGGKVHNGRAIVSGDLDDWPFTRNNGRFEAVARIEGGQFKFQPDWPAMDHVSADISFIGNGFSIEGQGALAGVRIDAFKAGIPEFSKAELSVSARGGSDAAQMLAMLRQSPLQKKYGDTLTSLSASGPAQASYDMLLPLHAQSRAARKTRGTVELSGARLSDKRWNLVFEDVRGKADFDDGGFAAEKLAVSQKAQSGAQSGVSQPGQLSLRAGSGVRNKQHAFEAELSAMLSASELLDRAPEIAWLRPYVEGRSQWTVGVTLPQGGASNTPSSLNLRSDLVGTTLKLPAPLDKPAFLALPTTVQTSMPMAAGNIDVAFGKLLALRARGDGRQSGVRVMLGSNTVTEAAPASGLVASGRTAVLDAIEWIALANNGRGSSSGNNLPLRRIDVSADRLLLLGSAFPNTRLQVVPTGNALAVTLAGPALAGSVLVPDAKGAPITGKLARLYWRAAENKPGTANGAVAGGEPFDPAAIPSHHLDIDDLRFGDAQLGSAQLRTQQTAAGMRIQQLALRSPKQKIDVQGDWLGRGTAARTQLTADIESQDLGDLLDDLGFKGRVGGGSGKVKFDANWSGSPAAFSLSTIQGSLHIAARNGQLLEVEPGAGRVLGLLSLTQLPRRMMLDFRDFFSKGFAFNRIDGNVRFGAGVARSEDMVMDGPAAQINISGSTDLRAQRFDQTIEVLPKSGNLLTVVGAVAGGPLGAAIGAAANAVLKKPLGEIGAKTYRVTGPWKDPKVEVISREQSRAGVANTAGAP</sequence>
<protein>
    <submittedName>
        <fullName evidence="3">Uncharacterized protein (TIGR02099 family)</fullName>
    </submittedName>
</protein>
<dbReference type="InterPro" id="IPR025263">
    <property type="entry name" value="YhdP_central"/>
</dbReference>
<dbReference type="InterPro" id="IPR011836">
    <property type="entry name" value="YhdP"/>
</dbReference>
<dbReference type="NCBIfam" id="TIGR02099">
    <property type="entry name" value="YhdP family protein"/>
    <property type="match status" value="1"/>
</dbReference>
<keyword evidence="1" id="KW-0812">Transmembrane</keyword>
<keyword evidence="4" id="KW-1185">Reference proteome</keyword>
<comment type="caution">
    <text evidence="3">The sequence shown here is derived from an EMBL/GenBank/DDBJ whole genome shotgun (WGS) entry which is preliminary data.</text>
</comment>
<proteinExistence type="predicted"/>